<evidence type="ECO:0008006" key="2">
    <source>
        <dbReference type="Google" id="ProtNLM"/>
    </source>
</evidence>
<gene>
    <name evidence="1" type="ORF">SDC9_58404</name>
</gene>
<evidence type="ECO:0000313" key="1">
    <source>
        <dbReference type="EMBL" id="MPM12053.1"/>
    </source>
</evidence>
<protein>
    <recommendedName>
        <fullName evidence="2">Lipoprotein</fullName>
    </recommendedName>
</protein>
<dbReference type="AlphaFoldDB" id="A0A644XCY3"/>
<accession>A0A644XCY3</accession>
<reference evidence="1" key="1">
    <citation type="submission" date="2019-08" db="EMBL/GenBank/DDBJ databases">
        <authorList>
            <person name="Kucharzyk K."/>
            <person name="Murdoch R.W."/>
            <person name="Higgins S."/>
            <person name="Loffler F."/>
        </authorList>
    </citation>
    <scope>NUCLEOTIDE SEQUENCE</scope>
</reference>
<comment type="caution">
    <text evidence="1">The sequence shown here is derived from an EMBL/GenBank/DDBJ whole genome shotgun (WGS) entry which is preliminary data.</text>
</comment>
<organism evidence="1">
    <name type="scientific">bioreactor metagenome</name>
    <dbReference type="NCBI Taxonomy" id="1076179"/>
    <lineage>
        <taxon>unclassified sequences</taxon>
        <taxon>metagenomes</taxon>
        <taxon>ecological metagenomes</taxon>
    </lineage>
</organism>
<proteinExistence type="predicted"/>
<name>A0A644XCY3_9ZZZZ</name>
<sequence length="149" mass="16246">MKGILPLFLLLFLLAAARGCASLSLEQIDQIRRNNGGAEGIQVFRYGVVDWSGGSVTAEGRGPLLSGSPHDRLLAKRGAVSDARRNLLCLLYEMKFGLPEKLESIEVSGEVVEGNIDFQGVRNGMYIVEVTVSLDRFLSESLIFSSTVR</sequence>
<dbReference type="EMBL" id="VSSQ01001915">
    <property type="protein sequence ID" value="MPM12053.1"/>
    <property type="molecule type" value="Genomic_DNA"/>
</dbReference>